<protein>
    <submittedName>
        <fullName evidence="1">Uncharacterized protein</fullName>
    </submittedName>
</protein>
<dbReference type="RefSeq" id="WP_183513209.1">
    <property type="nucleotide sequence ID" value="NZ_BAABGK010000100.1"/>
</dbReference>
<evidence type="ECO:0000313" key="1">
    <source>
        <dbReference type="EMBL" id="MBB2997550.1"/>
    </source>
</evidence>
<dbReference type="AlphaFoldDB" id="A0A839QP66"/>
<dbReference type="Proteomes" id="UP000523000">
    <property type="component" value="Unassembled WGS sequence"/>
</dbReference>
<sequence>MTGGSGAEAAAVQVMGLFARPQLPERRWFTDLLPYLSPEYAEEAQYIDPARIPFDTVQHNPIASQEEHNPQLVTVVFTTNDGPWRLVLSQSGPGARWLVQAIEPVPARQAGPRPTALPTTVKTVTARASIDSDSAQ</sequence>
<gene>
    <name evidence="1" type="ORF">E9229_003822</name>
</gene>
<dbReference type="EMBL" id="JACHVS010000005">
    <property type="protein sequence ID" value="MBB2997550.1"/>
    <property type="molecule type" value="Genomic_DNA"/>
</dbReference>
<comment type="caution">
    <text evidence="1">The sequence shown here is derived from an EMBL/GenBank/DDBJ whole genome shotgun (WGS) entry which is preliminary data.</text>
</comment>
<evidence type="ECO:0000313" key="2">
    <source>
        <dbReference type="Proteomes" id="UP000523000"/>
    </source>
</evidence>
<reference evidence="1 2" key="1">
    <citation type="submission" date="2020-08" db="EMBL/GenBank/DDBJ databases">
        <title>Sequencing the genomes of 1000 actinobacteria strains.</title>
        <authorList>
            <person name="Klenk H.-P."/>
        </authorList>
    </citation>
    <scope>NUCLEOTIDE SEQUENCE [LARGE SCALE GENOMIC DNA]</scope>
    <source>
        <strain evidence="1 2">DSM 22826</strain>
    </source>
</reference>
<name>A0A839QP66_9MICC</name>
<organism evidence="1 2">
    <name type="scientific">Paeniglutamicibacter cryotolerans</name>
    <dbReference type="NCBI Taxonomy" id="670079"/>
    <lineage>
        <taxon>Bacteria</taxon>
        <taxon>Bacillati</taxon>
        <taxon>Actinomycetota</taxon>
        <taxon>Actinomycetes</taxon>
        <taxon>Micrococcales</taxon>
        <taxon>Micrococcaceae</taxon>
        <taxon>Paeniglutamicibacter</taxon>
    </lineage>
</organism>
<proteinExistence type="predicted"/>
<keyword evidence="2" id="KW-1185">Reference proteome</keyword>
<accession>A0A839QP66</accession>